<evidence type="ECO:0000313" key="1">
    <source>
        <dbReference type="EMBL" id="CAG7731342.1"/>
    </source>
</evidence>
<dbReference type="EMBL" id="CAJVCH010210512">
    <property type="protein sequence ID" value="CAG7731342.1"/>
    <property type="molecule type" value="Genomic_DNA"/>
</dbReference>
<reference evidence="1" key="1">
    <citation type="submission" date="2021-06" db="EMBL/GenBank/DDBJ databases">
        <authorList>
            <person name="Hodson N. C."/>
            <person name="Mongue J. A."/>
            <person name="Jaron S. K."/>
        </authorList>
    </citation>
    <scope>NUCLEOTIDE SEQUENCE</scope>
</reference>
<gene>
    <name evidence="1" type="ORF">AFUS01_LOCUS19940</name>
</gene>
<evidence type="ECO:0000313" key="2">
    <source>
        <dbReference type="Proteomes" id="UP000708208"/>
    </source>
</evidence>
<dbReference type="Proteomes" id="UP000708208">
    <property type="component" value="Unassembled WGS sequence"/>
</dbReference>
<organism evidence="1 2">
    <name type="scientific">Allacma fusca</name>
    <dbReference type="NCBI Taxonomy" id="39272"/>
    <lineage>
        <taxon>Eukaryota</taxon>
        <taxon>Metazoa</taxon>
        <taxon>Ecdysozoa</taxon>
        <taxon>Arthropoda</taxon>
        <taxon>Hexapoda</taxon>
        <taxon>Collembola</taxon>
        <taxon>Symphypleona</taxon>
        <taxon>Sminthuridae</taxon>
        <taxon>Allacma</taxon>
    </lineage>
</organism>
<proteinExistence type="predicted"/>
<keyword evidence="2" id="KW-1185">Reference proteome</keyword>
<dbReference type="AlphaFoldDB" id="A0A8J2P9Q9"/>
<accession>A0A8J2P9Q9</accession>
<comment type="caution">
    <text evidence="1">The sequence shown here is derived from an EMBL/GenBank/DDBJ whole genome shotgun (WGS) entry which is preliminary data.</text>
</comment>
<sequence length="97" mass="10751">MRSHSVTIDVMHEGFIIFAGKTLKASMGPQVDKTWASGGSSIFDDLSPSYFARNFALTKKKSSCHLCLSVSSIKVTFPIRGWWQSASGLNRNKLNLR</sequence>
<protein>
    <submittedName>
        <fullName evidence="1">Uncharacterized protein</fullName>
    </submittedName>
</protein>
<name>A0A8J2P9Q9_9HEXA</name>